<evidence type="ECO:0000313" key="2">
    <source>
        <dbReference type="EMBL" id="WDR02719.1"/>
    </source>
</evidence>
<dbReference type="EMBL" id="CP118246">
    <property type="protein sequence ID" value="WDR02719.1"/>
    <property type="molecule type" value="Genomic_DNA"/>
</dbReference>
<proteinExistence type="predicted"/>
<keyword evidence="1" id="KW-0812">Transmembrane</keyword>
<keyword evidence="1" id="KW-0472">Membrane</keyword>
<keyword evidence="1" id="KW-1133">Transmembrane helix</keyword>
<sequence length="78" mass="8585">MNQTVRVIAIFAANSALSSILAMVVGGDTRLRVRQFDSVHGLRAYMRVAPVDVLVCDFDSESAPAGDLVYDLRRDESR</sequence>
<keyword evidence="3" id="KW-1185">Reference proteome</keyword>
<dbReference type="Proteomes" id="UP001220530">
    <property type="component" value="Chromosome"/>
</dbReference>
<feature type="transmembrane region" description="Helical" evidence="1">
    <location>
        <begin position="6"/>
        <end position="25"/>
    </location>
</feature>
<organism evidence="2 3">
    <name type="scientific">Devosia algicola</name>
    <dbReference type="NCBI Taxonomy" id="3026418"/>
    <lineage>
        <taxon>Bacteria</taxon>
        <taxon>Pseudomonadati</taxon>
        <taxon>Pseudomonadota</taxon>
        <taxon>Alphaproteobacteria</taxon>
        <taxon>Hyphomicrobiales</taxon>
        <taxon>Devosiaceae</taxon>
        <taxon>Devosia</taxon>
    </lineage>
</organism>
<accession>A0ABY7YNB0</accession>
<protein>
    <submittedName>
        <fullName evidence="2">Uncharacterized protein</fullName>
    </submittedName>
</protein>
<dbReference type="RefSeq" id="WP_282219121.1">
    <property type="nucleotide sequence ID" value="NZ_CP118246.1"/>
</dbReference>
<gene>
    <name evidence="2" type="ORF">PSQ19_00285</name>
</gene>
<reference evidence="2 3" key="1">
    <citation type="submission" date="2023-02" db="EMBL/GenBank/DDBJ databases">
        <title>Devosia algicola sp. nov., isolated from the phycosphere of marine algae.</title>
        <authorList>
            <person name="Kim J.M."/>
            <person name="Lee J.K."/>
            <person name="Choi B.J."/>
            <person name="Bayburt H."/>
            <person name="Jeon C.O."/>
        </authorList>
    </citation>
    <scope>NUCLEOTIDE SEQUENCE [LARGE SCALE GENOMIC DNA]</scope>
    <source>
        <strain evidence="2 3">G20-9</strain>
    </source>
</reference>
<evidence type="ECO:0000256" key="1">
    <source>
        <dbReference type="SAM" id="Phobius"/>
    </source>
</evidence>
<name>A0ABY7YNB0_9HYPH</name>
<evidence type="ECO:0000313" key="3">
    <source>
        <dbReference type="Proteomes" id="UP001220530"/>
    </source>
</evidence>